<dbReference type="Pfam" id="PF08570">
    <property type="entry name" value="DUF1761"/>
    <property type="match status" value="1"/>
</dbReference>
<accession>A0A9Q2P3Y3</accession>
<dbReference type="Proteomes" id="UP000755667">
    <property type="component" value="Unassembled WGS sequence"/>
</dbReference>
<keyword evidence="1" id="KW-0812">Transmembrane</keyword>
<protein>
    <submittedName>
        <fullName evidence="2">DUF1761 domain-containing protein</fullName>
    </submittedName>
</protein>
<feature type="transmembrane region" description="Helical" evidence="1">
    <location>
        <begin position="81"/>
        <end position="103"/>
    </location>
</feature>
<evidence type="ECO:0000313" key="5">
    <source>
        <dbReference type="Proteomes" id="UP000809440"/>
    </source>
</evidence>
<dbReference type="AlphaFoldDB" id="A0A9Q2P3Y3"/>
<reference evidence="2 5" key="1">
    <citation type="submission" date="2021-01" db="EMBL/GenBank/DDBJ databases">
        <title>Diatom-associated Roseobacters Show Island Model of Population Structure.</title>
        <authorList>
            <person name="Qu L."/>
            <person name="Feng X."/>
            <person name="Chen Y."/>
            <person name="Li L."/>
            <person name="Wang X."/>
            <person name="Hu Z."/>
            <person name="Wang H."/>
            <person name="Luo H."/>
        </authorList>
    </citation>
    <scope>NUCLEOTIDE SEQUENCE</scope>
    <source>
        <strain evidence="3 5">CC28-63</strain>
        <strain evidence="2">CC28-69</strain>
    </source>
</reference>
<evidence type="ECO:0000256" key="1">
    <source>
        <dbReference type="SAM" id="Phobius"/>
    </source>
</evidence>
<dbReference type="OrthoDB" id="344736at2"/>
<feature type="transmembrane region" description="Helical" evidence="1">
    <location>
        <begin position="109"/>
        <end position="130"/>
    </location>
</feature>
<feature type="transmembrane region" description="Helical" evidence="1">
    <location>
        <begin position="49"/>
        <end position="69"/>
    </location>
</feature>
<evidence type="ECO:0000313" key="3">
    <source>
        <dbReference type="EMBL" id="MBM2417566.1"/>
    </source>
</evidence>
<keyword evidence="1" id="KW-0472">Membrane</keyword>
<keyword evidence="1" id="KW-1133">Transmembrane helix</keyword>
<organism evidence="2 4">
    <name type="scientific">Marivita cryptomonadis</name>
    <dbReference type="NCBI Taxonomy" id="505252"/>
    <lineage>
        <taxon>Bacteria</taxon>
        <taxon>Pseudomonadati</taxon>
        <taxon>Pseudomonadota</taxon>
        <taxon>Alphaproteobacteria</taxon>
        <taxon>Rhodobacterales</taxon>
        <taxon>Roseobacteraceae</taxon>
        <taxon>Marivita</taxon>
    </lineage>
</organism>
<dbReference type="RefSeq" id="WP_085627757.1">
    <property type="nucleotide sequence ID" value="NZ_JAFBWU010000006.1"/>
</dbReference>
<dbReference type="EMBL" id="JAFBXF010000006">
    <property type="protein sequence ID" value="MBM2417566.1"/>
    <property type="molecule type" value="Genomic_DNA"/>
</dbReference>
<proteinExistence type="predicted"/>
<sequence>MPILPIILAGLAGWAFGTAWYSIFAKPWIAVSGVATDATGRPANLKTALPYVISITSAMVVAATMYYAFDMLNIVTVGKGFTSGLGIGACFAAPWLATNYGFAGRPFKLTLIDAGYAAFGSAVIGAVIPLF</sequence>
<gene>
    <name evidence="2" type="ORF">JQX41_11330</name>
    <name evidence="3" type="ORF">JQX48_11335</name>
</gene>
<dbReference type="EMBL" id="JAFBXE010000006">
    <property type="protein sequence ID" value="MBM2412898.1"/>
    <property type="molecule type" value="Genomic_DNA"/>
</dbReference>
<evidence type="ECO:0000313" key="4">
    <source>
        <dbReference type="Proteomes" id="UP000755667"/>
    </source>
</evidence>
<dbReference type="InterPro" id="IPR013879">
    <property type="entry name" value="DUF1761"/>
</dbReference>
<dbReference type="GeneID" id="62639273"/>
<dbReference type="Proteomes" id="UP000809440">
    <property type="component" value="Unassembled WGS sequence"/>
</dbReference>
<keyword evidence="5" id="KW-1185">Reference proteome</keyword>
<evidence type="ECO:0000313" key="2">
    <source>
        <dbReference type="EMBL" id="MBM2412898.1"/>
    </source>
</evidence>
<name>A0A9Q2P3Y3_9RHOB</name>
<comment type="caution">
    <text evidence="2">The sequence shown here is derived from an EMBL/GenBank/DDBJ whole genome shotgun (WGS) entry which is preliminary data.</text>
</comment>